<protein>
    <recommendedName>
        <fullName evidence="3">C2H2-type domain-containing protein</fullName>
    </recommendedName>
</protein>
<feature type="compositionally biased region" description="Basic and acidic residues" evidence="2">
    <location>
        <begin position="1035"/>
        <end position="1055"/>
    </location>
</feature>
<feature type="domain" description="C2H2-type" evidence="3">
    <location>
        <begin position="342"/>
        <end position="369"/>
    </location>
</feature>
<sequence length="1287" mass="143226">MEAVAESETDGQLYYQELKEFLELDNGQSVEDLHDWATKKWGSDGVKCLARIKKRASHYCLLDGVLHHGKENPKPVVMFKSEQQKILQDLHVQEQTGIHNGVSKMYSALCAAYFWRGQYGDVKNFVEINLLGPYQLREKSVKFVAVLVDPVSHWLSAQICSVDDDFEQLSDDVSRFVFSTFCTLGFPSVLSLVEGCKLKRDIMCSKLESMMKKIKFSETQANGKVAINYDNPGVHDNNPPTLLSLTGITLEKEARVLLELNMTSASSCIWAWKLMENYVSENEDTWDIDLDIFLFEQRRKKTVSSNKCPFYHMYGRQAFIGDNLSQDKEIKPKRRKLKSSVFECRHCQESFTSKISFHIHQKKHTEEAQLRGLIDEDTNDEVSHLSSGELQHTTESTSSKLPSSDSNAEPLDEVSVSTSNSCQKSTHHRPPATSHRRKPHMKTSSGKKQYQRGITRLLNLAQISRSLAAKGVSDEIPKDSCRANFTAQTVASVRASLEAKRKKRISRGNYQRYSPELREEIAKYAISHGTQQAVQHFSSKLGGKPISESTVRNFIKAQCSPTSHHNCFRNQGLEEEIGRFSAVAGTEAAIRCFSSRLGREIKRGTVRRLRRAYINKHPEDAAVSKSFCKKKCDTAKRKRRFGAMLRDEIGSYAAQHGVAAAVQHFSERLLFPVRVLTVEKFLKLHTEKKASKNNLVPVEAVSDVIEKTSCIPTHVSPSLDILNPSLDVLGGLHQGTCIDRLDQGNSVSHLIYNEDGYGGLQHTLHDQQQSNNSLNPVNFHTSDVGFCSDEQHSTSQVILDQVIPVSFCSSQDLSFSSVQSYSSYEHASLQVSINSIGVEHSSGSVSLAIQSNQQGEPVSNVPISHVLSQHNNIIVGHSSLISSHDNTSDIHNTHQPIILPPNNESSEHVLSEEGQGLPTNHSVALTTLLPSSSFDHVKTRNVCSPLINPSSENTVPLNDPNIISLQKSVVQEIVTSLNSLSSATPQTFQVTNDATNKCGRDSVANETNAAVVSLNPQHIILEETLPNMPIILRGDQAHKSTHSENEEVSSDKRMLSEMPLGSHGNDASRDKEISVRNFRESDSSVPTCESNSVEVHEKAAENVDSSKGSSEKKKYRQSKKSKKVVQKPKRGTYTFYSPELRARIGRYAAEHGNLQASKYFQAEVGHQIPESTIRGLRDKYVMKQMQVAATAGSGGDCGVVQRQVTALGYAPRGRPMRLGKYDEIVQDCMHELVNSGEKACSMLAITTARQVLTQYEPSLLEEFGGQIKLNNSWAKSFLKRMGLSNNS</sequence>
<feature type="compositionally biased region" description="Basic and acidic residues" evidence="2">
    <location>
        <begin position="1066"/>
        <end position="1082"/>
    </location>
</feature>
<dbReference type="PROSITE" id="PS00028">
    <property type="entry name" value="ZINC_FINGER_C2H2_1"/>
    <property type="match status" value="1"/>
</dbReference>
<evidence type="ECO:0000256" key="1">
    <source>
        <dbReference type="PROSITE-ProRule" id="PRU00042"/>
    </source>
</evidence>
<comment type="caution">
    <text evidence="4">The sequence shown here is derived from an EMBL/GenBank/DDBJ whole genome shotgun (WGS) entry which is preliminary data.</text>
</comment>
<organism evidence="4 5">
    <name type="scientific">Ladona fulva</name>
    <name type="common">Scarce chaser dragonfly</name>
    <name type="synonym">Libellula fulva</name>
    <dbReference type="NCBI Taxonomy" id="123851"/>
    <lineage>
        <taxon>Eukaryota</taxon>
        <taxon>Metazoa</taxon>
        <taxon>Ecdysozoa</taxon>
        <taxon>Arthropoda</taxon>
        <taxon>Hexapoda</taxon>
        <taxon>Insecta</taxon>
        <taxon>Pterygota</taxon>
        <taxon>Palaeoptera</taxon>
        <taxon>Odonata</taxon>
        <taxon>Epiprocta</taxon>
        <taxon>Anisoptera</taxon>
        <taxon>Libelluloidea</taxon>
        <taxon>Libellulidae</taxon>
        <taxon>Ladona</taxon>
    </lineage>
</organism>
<evidence type="ECO:0000313" key="4">
    <source>
        <dbReference type="EMBL" id="KAG8223435.1"/>
    </source>
</evidence>
<gene>
    <name evidence="4" type="ORF">J437_LFUL005263</name>
</gene>
<accession>A0A8K0JVI1</accession>
<dbReference type="PROSITE" id="PS50157">
    <property type="entry name" value="ZINC_FINGER_C2H2_2"/>
    <property type="match status" value="1"/>
</dbReference>
<dbReference type="InterPro" id="IPR013087">
    <property type="entry name" value="Znf_C2H2_type"/>
</dbReference>
<reference evidence="4" key="1">
    <citation type="submission" date="2013-04" db="EMBL/GenBank/DDBJ databases">
        <authorList>
            <person name="Qu J."/>
            <person name="Murali S.C."/>
            <person name="Bandaranaike D."/>
            <person name="Bellair M."/>
            <person name="Blankenburg K."/>
            <person name="Chao H."/>
            <person name="Dinh H."/>
            <person name="Doddapaneni H."/>
            <person name="Downs B."/>
            <person name="Dugan-Rocha S."/>
            <person name="Elkadiri S."/>
            <person name="Gnanaolivu R.D."/>
            <person name="Hernandez B."/>
            <person name="Javaid M."/>
            <person name="Jayaseelan J.C."/>
            <person name="Lee S."/>
            <person name="Li M."/>
            <person name="Ming W."/>
            <person name="Munidasa M."/>
            <person name="Muniz J."/>
            <person name="Nguyen L."/>
            <person name="Ongeri F."/>
            <person name="Osuji N."/>
            <person name="Pu L.-L."/>
            <person name="Puazo M."/>
            <person name="Qu C."/>
            <person name="Quiroz J."/>
            <person name="Raj R."/>
            <person name="Weissenberger G."/>
            <person name="Xin Y."/>
            <person name="Zou X."/>
            <person name="Han Y."/>
            <person name="Richards S."/>
            <person name="Worley K."/>
            <person name="Muzny D."/>
            <person name="Gibbs R."/>
        </authorList>
    </citation>
    <scope>NUCLEOTIDE SEQUENCE</scope>
    <source>
        <strain evidence="4">Sampled in the wild</strain>
    </source>
</reference>
<evidence type="ECO:0000256" key="2">
    <source>
        <dbReference type="SAM" id="MobiDB-lite"/>
    </source>
</evidence>
<reference evidence="4" key="2">
    <citation type="submission" date="2017-10" db="EMBL/GenBank/DDBJ databases">
        <title>Ladona fulva Genome sequencing and assembly.</title>
        <authorList>
            <person name="Murali S."/>
            <person name="Richards S."/>
            <person name="Bandaranaike D."/>
            <person name="Bellair M."/>
            <person name="Blankenburg K."/>
            <person name="Chao H."/>
            <person name="Dinh H."/>
            <person name="Doddapaneni H."/>
            <person name="Dugan-Rocha S."/>
            <person name="Elkadiri S."/>
            <person name="Gnanaolivu R."/>
            <person name="Hernandez B."/>
            <person name="Skinner E."/>
            <person name="Javaid M."/>
            <person name="Lee S."/>
            <person name="Li M."/>
            <person name="Ming W."/>
            <person name="Munidasa M."/>
            <person name="Muniz J."/>
            <person name="Nguyen L."/>
            <person name="Hughes D."/>
            <person name="Osuji N."/>
            <person name="Pu L.-L."/>
            <person name="Puazo M."/>
            <person name="Qu C."/>
            <person name="Quiroz J."/>
            <person name="Raj R."/>
            <person name="Weissenberger G."/>
            <person name="Xin Y."/>
            <person name="Zou X."/>
            <person name="Han Y."/>
            <person name="Worley K."/>
            <person name="Muzny D."/>
            <person name="Gibbs R."/>
        </authorList>
    </citation>
    <scope>NUCLEOTIDE SEQUENCE</scope>
    <source>
        <strain evidence="4">Sampled in the wild</strain>
    </source>
</reference>
<dbReference type="Pfam" id="PF17921">
    <property type="entry name" value="Integrase_H2C2"/>
    <property type="match status" value="1"/>
</dbReference>
<dbReference type="Proteomes" id="UP000792457">
    <property type="component" value="Unassembled WGS sequence"/>
</dbReference>
<feature type="compositionally biased region" description="Basic residues" evidence="2">
    <location>
        <begin position="1113"/>
        <end position="1129"/>
    </location>
</feature>
<name>A0A8K0JVI1_LADFU</name>
<keyword evidence="1" id="KW-0862">Zinc</keyword>
<dbReference type="Gene3D" id="3.30.160.60">
    <property type="entry name" value="Classic Zinc Finger"/>
    <property type="match status" value="1"/>
</dbReference>
<dbReference type="EMBL" id="KZ308160">
    <property type="protein sequence ID" value="KAG8223435.1"/>
    <property type="molecule type" value="Genomic_DNA"/>
</dbReference>
<feature type="region of interest" description="Disordered" evidence="2">
    <location>
        <begin position="1035"/>
        <end position="1129"/>
    </location>
</feature>
<feature type="compositionally biased region" description="Polar residues" evidence="2">
    <location>
        <begin position="415"/>
        <end position="424"/>
    </location>
</feature>
<feature type="compositionally biased region" description="Basic residues" evidence="2">
    <location>
        <begin position="425"/>
        <end position="441"/>
    </location>
</feature>
<evidence type="ECO:0000259" key="3">
    <source>
        <dbReference type="PROSITE" id="PS50157"/>
    </source>
</evidence>
<dbReference type="InterPro" id="IPR041588">
    <property type="entry name" value="Integrase_H2C2"/>
</dbReference>
<dbReference type="OrthoDB" id="413122at2759"/>
<keyword evidence="1" id="KW-0479">Metal-binding</keyword>
<feature type="compositionally biased region" description="Polar residues" evidence="2">
    <location>
        <begin position="384"/>
        <end position="407"/>
    </location>
</feature>
<keyword evidence="1" id="KW-0863">Zinc-finger</keyword>
<feature type="compositionally biased region" description="Polar residues" evidence="2">
    <location>
        <begin position="1083"/>
        <end position="1093"/>
    </location>
</feature>
<evidence type="ECO:0000313" key="5">
    <source>
        <dbReference type="Proteomes" id="UP000792457"/>
    </source>
</evidence>
<proteinExistence type="predicted"/>
<dbReference type="Gene3D" id="1.10.340.70">
    <property type="match status" value="1"/>
</dbReference>
<dbReference type="GO" id="GO:0008270">
    <property type="term" value="F:zinc ion binding"/>
    <property type="evidence" value="ECO:0007669"/>
    <property type="project" value="UniProtKB-KW"/>
</dbReference>
<feature type="region of interest" description="Disordered" evidence="2">
    <location>
        <begin position="380"/>
        <end position="452"/>
    </location>
</feature>
<keyword evidence="5" id="KW-1185">Reference proteome</keyword>